<comment type="caution">
    <text evidence="3">The sequence shown here is derived from an EMBL/GenBank/DDBJ whole genome shotgun (WGS) entry which is preliminary data.</text>
</comment>
<dbReference type="AlphaFoldDB" id="A0A645BBJ7"/>
<dbReference type="EMBL" id="VSSQ01019078">
    <property type="protein sequence ID" value="MPM62849.1"/>
    <property type="molecule type" value="Genomic_DNA"/>
</dbReference>
<evidence type="ECO:0000256" key="1">
    <source>
        <dbReference type="ARBA" id="ARBA00022443"/>
    </source>
</evidence>
<accession>A0A645BBJ7</accession>
<dbReference type="PIRSF" id="PIRSF034961">
    <property type="entry name" value="UCP034961_SH3_2"/>
    <property type="match status" value="1"/>
</dbReference>
<name>A0A645BBJ7_9ZZZZ</name>
<protein>
    <recommendedName>
        <fullName evidence="2">SH3 domain-containing protein</fullName>
    </recommendedName>
</protein>
<dbReference type="InterPro" id="IPR001452">
    <property type="entry name" value="SH3_domain"/>
</dbReference>
<keyword evidence="1" id="KW-0728">SH3 domain</keyword>
<dbReference type="InterPro" id="IPR014593">
    <property type="entry name" value="UCP034961_SH3_2"/>
</dbReference>
<dbReference type="InterPro" id="IPR036028">
    <property type="entry name" value="SH3-like_dom_sf"/>
</dbReference>
<organism evidence="3">
    <name type="scientific">bioreactor metagenome</name>
    <dbReference type="NCBI Taxonomy" id="1076179"/>
    <lineage>
        <taxon>unclassified sequences</taxon>
        <taxon>metagenomes</taxon>
        <taxon>ecological metagenomes</taxon>
    </lineage>
</organism>
<proteinExistence type="predicted"/>
<reference evidence="3" key="1">
    <citation type="submission" date="2019-08" db="EMBL/GenBank/DDBJ databases">
        <authorList>
            <person name="Kucharzyk K."/>
            <person name="Murdoch R.W."/>
            <person name="Higgins S."/>
            <person name="Loffler F."/>
        </authorList>
    </citation>
    <scope>NUCLEOTIDE SEQUENCE</scope>
</reference>
<dbReference type="SUPFAM" id="SSF50044">
    <property type="entry name" value="SH3-domain"/>
    <property type="match status" value="2"/>
</dbReference>
<evidence type="ECO:0000259" key="2">
    <source>
        <dbReference type="Pfam" id="PF07653"/>
    </source>
</evidence>
<feature type="domain" description="SH3" evidence="2">
    <location>
        <begin position="3"/>
        <end position="61"/>
    </location>
</feature>
<gene>
    <name evidence="3" type="ORF">SDC9_109727</name>
</gene>
<evidence type="ECO:0000313" key="3">
    <source>
        <dbReference type="EMBL" id="MPM62849.1"/>
    </source>
</evidence>
<dbReference type="Pfam" id="PF07653">
    <property type="entry name" value="SH3_2"/>
    <property type="match status" value="1"/>
</dbReference>
<sequence>MNYRVIEAHQSNYPKPITIKKGAKLKVGNKYNGPDDWENWRYCYTLDNEMNGWVPEQLLAIEDGHGTILEDYTAKELNVEKDEIVEGMRELNGWLWCVKLTERDEGWLPKEKLINC</sequence>